<dbReference type="CDD" id="cd02138">
    <property type="entry name" value="TdsD-like"/>
    <property type="match status" value="1"/>
</dbReference>
<evidence type="ECO:0000259" key="3">
    <source>
        <dbReference type="Pfam" id="PF00881"/>
    </source>
</evidence>
<gene>
    <name evidence="4" type="ORF">AACH10_14320</name>
</gene>
<evidence type="ECO:0000256" key="1">
    <source>
        <dbReference type="ARBA" id="ARBA00007118"/>
    </source>
</evidence>
<dbReference type="Gene3D" id="3.40.109.10">
    <property type="entry name" value="NADH Oxidase"/>
    <property type="match status" value="1"/>
</dbReference>
<dbReference type="SUPFAM" id="SSF55469">
    <property type="entry name" value="FMN-dependent nitroreductase-like"/>
    <property type="match status" value="1"/>
</dbReference>
<evidence type="ECO:0000313" key="4">
    <source>
        <dbReference type="EMBL" id="MEK8051424.1"/>
    </source>
</evidence>
<dbReference type="PANTHER" id="PTHR43673">
    <property type="entry name" value="NAD(P)H NITROREDUCTASE YDGI-RELATED"/>
    <property type="match status" value="1"/>
</dbReference>
<dbReference type="InterPro" id="IPR000415">
    <property type="entry name" value="Nitroreductase-like"/>
</dbReference>
<name>A0ABU9CL19_9BURK</name>
<protein>
    <submittedName>
        <fullName evidence="4">Nitroreductase family protein</fullName>
    </submittedName>
</protein>
<keyword evidence="2" id="KW-0560">Oxidoreductase</keyword>
<evidence type="ECO:0000313" key="5">
    <source>
        <dbReference type="Proteomes" id="UP001365405"/>
    </source>
</evidence>
<dbReference type="EMBL" id="JBBUTH010000007">
    <property type="protein sequence ID" value="MEK8051424.1"/>
    <property type="molecule type" value="Genomic_DNA"/>
</dbReference>
<reference evidence="4 5" key="1">
    <citation type="submission" date="2024-04" db="EMBL/GenBank/DDBJ databases">
        <title>Novel species of the genus Ideonella isolated from streams.</title>
        <authorList>
            <person name="Lu H."/>
        </authorList>
    </citation>
    <scope>NUCLEOTIDE SEQUENCE [LARGE SCALE GENOMIC DNA]</scope>
    <source>
        <strain evidence="4 5">DXS22W</strain>
    </source>
</reference>
<feature type="domain" description="Nitroreductase" evidence="3">
    <location>
        <begin position="73"/>
        <end position="162"/>
    </location>
</feature>
<feature type="domain" description="Nitroreductase" evidence="3">
    <location>
        <begin position="17"/>
        <end position="56"/>
    </location>
</feature>
<accession>A0ABU9CL19</accession>
<comment type="caution">
    <text evidence="4">The sequence shown here is derived from an EMBL/GenBank/DDBJ whole genome shotgun (WGS) entry which is preliminary data.</text>
</comment>
<sequence>MSPTRTAEHPIQAQFTERWSPRAFTGEALPLATLQSLFEAARWAPSAFNAQPWRFVYGLAGTPAFATLFDTLAPANQAWAHRAGALVAVISATQFTAACKTEPQALGSHAFDAGAAWALLALQAQALGWHTHAMGGFDRDRLRTALGVPETHALQAMVAIGRLGDAATLPEALRAREVPSPRRPQTEWAAEGRFSFGG</sequence>
<dbReference type="RefSeq" id="WP_341411107.1">
    <property type="nucleotide sequence ID" value="NZ_JBBUTH010000007.1"/>
</dbReference>
<dbReference type="InterPro" id="IPR029479">
    <property type="entry name" value="Nitroreductase"/>
</dbReference>
<keyword evidence="5" id="KW-1185">Reference proteome</keyword>
<proteinExistence type="inferred from homology"/>
<dbReference type="Pfam" id="PF00881">
    <property type="entry name" value="Nitroreductase"/>
    <property type="match status" value="2"/>
</dbReference>
<dbReference type="PANTHER" id="PTHR43673:SF10">
    <property type="entry name" value="NADH DEHYDROGENASE_NAD(P)H NITROREDUCTASE XCC3605-RELATED"/>
    <property type="match status" value="1"/>
</dbReference>
<evidence type="ECO:0000256" key="2">
    <source>
        <dbReference type="ARBA" id="ARBA00023002"/>
    </source>
</evidence>
<dbReference type="Proteomes" id="UP001365405">
    <property type="component" value="Unassembled WGS sequence"/>
</dbReference>
<comment type="similarity">
    <text evidence="1">Belongs to the nitroreductase family.</text>
</comment>
<organism evidence="4 5">
    <name type="scientific">Pseudaquabacterium inlustre</name>
    <dbReference type="NCBI Taxonomy" id="2984192"/>
    <lineage>
        <taxon>Bacteria</taxon>
        <taxon>Pseudomonadati</taxon>
        <taxon>Pseudomonadota</taxon>
        <taxon>Betaproteobacteria</taxon>
        <taxon>Burkholderiales</taxon>
        <taxon>Sphaerotilaceae</taxon>
        <taxon>Pseudaquabacterium</taxon>
    </lineage>
</organism>